<evidence type="ECO:0000256" key="1">
    <source>
        <dbReference type="ARBA" id="ARBA00022475"/>
    </source>
</evidence>
<proteinExistence type="predicted"/>
<evidence type="ECO:0000313" key="10">
    <source>
        <dbReference type="EMBL" id="QIV95396.1"/>
    </source>
</evidence>
<evidence type="ECO:0000313" key="11">
    <source>
        <dbReference type="Proteomes" id="UP000502004"/>
    </source>
</evidence>
<evidence type="ECO:0000259" key="9">
    <source>
        <dbReference type="Pfam" id="PF08478"/>
    </source>
</evidence>
<accession>A0AAE6YH00</accession>
<dbReference type="InterPro" id="IPR013685">
    <property type="entry name" value="POTRA_FtsQ_type"/>
</dbReference>
<dbReference type="InterPro" id="IPR026579">
    <property type="entry name" value="FtsQ"/>
</dbReference>
<dbReference type="InterPro" id="IPR005548">
    <property type="entry name" value="Cell_div_FtsQ/DivIB_C"/>
</dbReference>
<keyword evidence="1" id="KW-1003">Cell membrane</keyword>
<evidence type="ECO:0000256" key="3">
    <source>
        <dbReference type="ARBA" id="ARBA00022618"/>
    </source>
</evidence>
<dbReference type="GO" id="GO:0090529">
    <property type="term" value="P:cell septum assembly"/>
    <property type="evidence" value="ECO:0007669"/>
    <property type="project" value="InterPro"/>
</dbReference>
<keyword evidence="6" id="KW-0131">Cell cycle</keyword>
<reference evidence="10 11" key="1">
    <citation type="submission" date="2019-03" db="EMBL/GenBank/DDBJ databases">
        <title>Complete Genome Sequence of Allofrancisella inopinata Strain SYSU YG23 Isolated from Water-Cooling Systems in China.</title>
        <authorList>
            <person name="Ohrman C."/>
            <person name="Uneklint I."/>
            <person name="Sjodin A."/>
        </authorList>
    </citation>
    <scope>NUCLEOTIDE SEQUENCE [LARGE SCALE GENOMIC DNA]</scope>
    <source>
        <strain evidence="10 11">SYSU YG23</strain>
    </source>
</reference>
<keyword evidence="7" id="KW-0472">Membrane</keyword>
<name>A0AAE6YH00_9GAMM</name>
<feature type="transmembrane region" description="Helical" evidence="7">
    <location>
        <begin position="7"/>
        <end position="27"/>
    </location>
</feature>
<evidence type="ECO:0000256" key="2">
    <source>
        <dbReference type="ARBA" id="ARBA00022519"/>
    </source>
</evidence>
<dbReference type="Pfam" id="PF03799">
    <property type="entry name" value="FtsQ_DivIB_C"/>
    <property type="match status" value="1"/>
</dbReference>
<feature type="domain" description="POTRA" evidence="9">
    <location>
        <begin position="42"/>
        <end position="99"/>
    </location>
</feature>
<evidence type="ECO:0000256" key="6">
    <source>
        <dbReference type="ARBA" id="ARBA00023306"/>
    </source>
</evidence>
<evidence type="ECO:0000256" key="4">
    <source>
        <dbReference type="ARBA" id="ARBA00022692"/>
    </source>
</evidence>
<dbReference type="InterPro" id="IPR045335">
    <property type="entry name" value="FtsQ_C_sf"/>
</dbReference>
<gene>
    <name evidence="10" type="ORF">E4K63_00505</name>
</gene>
<dbReference type="EMBL" id="CP038241">
    <property type="protein sequence ID" value="QIV95396.1"/>
    <property type="molecule type" value="Genomic_DNA"/>
</dbReference>
<organism evidence="10 11">
    <name type="scientific">Allofrancisella inopinata</name>
    <dbReference type="NCBI Taxonomy" id="1085647"/>
    <lineage>
        <taxon>Bacteria</taxon>
        <taxon>Pseudomonadati</taxon>
        <taxon>Pseudomonadota</taxon>
        <taxon>Gammaproteobacteria</taxon>
        <taxon>Thiotrichales</taxon>
        <taxon>Francisellaceae</taxon>
        <taxon>Allofrancisella</taxon>
    </lineage>
</organism>
<dbReference type="PANTHER" id="PTHR35851">
    <property type="entry name" value="CELL DIVISION PROTEIN FTSQ"/>
    <property type="match status" value="1"/>
</dbReference>
<keyword evidence="4 7" id="KW-0812">Transmembrane</keyword>
<dbReference type="Gene3D" id="3.10.20.310">
    <property type="entry name" value="membrane protein fhac"/>
    <property type="match status" value="1"/>
</dbReference>
<protein>
    <submittedName>
        <fullName evidence="10">FtsQ-type POTRA domain-containing protein</fullName>
    </submittedName>
</protein>
<dbReference type="RefSeq" id="WP_133942106.1">
    <property type="nucleotide sequence ID" value="NZ_CP038241.1"/>
</dbReference>
<evidence type="ECO:0000256" key="7">
    <source>
        <dbReference type="SAM" id="Phobius"/>
    </source>
</evidence>
<dbReference type="Pfam" id="PF08478">
    <property type="entry name" value="POTRA_1"/>
    <property type="match status" value="1"/>
</dbReference>
<keyword evidence="11" id="KW-1185">Reference proteome</keyword>
<feature type="domain" description="Cell division protein FtsQ/DivIB C-terminal" evidence="8">
    <location>
        <begin position="106"/>
        <end position="217"/>
    </location>
</feature>
<keyword evidence="5 7" id="KW-1133">Transmembrane helix</keyword>
<keyword evidence="2" id="KW-0997">Cell inner membrane</keyword>
<dbReference type="Gene3D" id="3.40.50.11690">
    <property type="entry name" value="Cell division protein FtsQ/DivIB"/>
    <property type="match status" value="1"/>
</dbReference>
<sequence length="227" mass="27184">MMKAFRRLIIPLLILVTLFGIVVYLMLQTDRSISKVDVVSNDGLVYVSRQELINKITNLNNKQWFDLNIEDIEKHLYRMQGVDYILVKKVWPSTLVIYLYNRKPVAYWGNNKILLDNMNIIKPAIFNYDQELPYIQSNDENNRHYIYETYQKLNDIAKANSSEIIEIFYQGNQFKLQLLNDQVVILGSRNLNLRLKEYFRNYKRVKDYESVEYFDMRYANGFAIKYK</sequence>
<dbReference type="KEGG" id="aii:E4K63_00505"/>
<evidence type="ECO:0000256" key="5">
    <source>
        <dbReference type="ARBA" id="ARBA00022989"/>
    </source>
</evidence>
<keyword evidence="3" id="KW-0132">Cell division</keyword>
<dbReference type="Proteomes" id="UP000502004">
    <property type="component" value="Chromosome"/>
</dbReference>
<dbReference type="AlphaFoldDB" id="A0AAE6YH00"/>
<evidence type="ECO:0000259" key="8">
    <source>
        <dbReference type="Pfam" id="PF03799"/>
    </source>
</evidence>
<dbReference type="PANTHER" id="PTHR35851:SF1">
    <property type="entry name" value="CELL DIVISION PROTEIN FTSQ"/>
    <property type="match status" value="1"/>
</dbReference>